<feature type="compositionally biased region" description="Polar residues" evidence="1">
    <location>
        <begin position="389"/>
        <end position="398"/>
    </location>
</feature>
<dbReference type="InterPro" id="IPR051494">
    <property type="entry name" value="BSD_domain-containing"/>
</dbReference>
<evidence type="ECO:0000313" key="4">
    <source>
        <dbReference type="Proteomes" id="UP000275385"/>
    </source>
</evidence>
<keyword evidence="4" id="KW-1185">Reference proteome</keyword>
<dbReference type="InterPro" id="IPR035925">
    <property type="entry name" value="BSD_dom_sf"/>
</dbReference>
<feature type="region of interest" description="Disordered" evidence="1">
    <location>
        <begin position="317"/>
        <end position="413"/>
    </location>
</feature>
<dbReference type="InterPro" id="IPR005607">
    <property type="entry name" value="BSD_dom"/>
</dbReference>
<dbReference type="PROSITE" id="PS50858">
    <property type="entry name" value="BSD"/>
    <property type="match status" value="1"/>
</dbReference>
<evidence type="ECO:0000313" key="3">
    <source>
        <dbReference type="EMBL" id="RKU48607.1"/>
    </source>
</evidence>
<feature type="domain" description="BSD" evidence="2">
    <location>
        <begin position="250"/>
        <end position="302"/>
    </location>
</feature>
<gene>
    <name evidence="3" type="ORF">DL546_008753</name>
</gene>
<dbReference type="STRING" id="177199.A0A420YL37"/>
<dbReference type="AlphaFoldDB" id="A0A420YL37"/>
<proteinExistence type="predicted"/>
<evidence type="ECO:0000256" key="1">
    <source>
        <dbReference type="SAM" id="MobiDB-lite"/>
    </source>
</evidence>
<feature type="compositionally biased region" description="Low complexity" evidence="1">
    <location>
        <begin position="107"/>
        <end position="123"/>
    </location>
</feature>
<feature type="compositionally biased region" description="Basic and acidic residues" evidence="1">
    <location>
        <begin position="124"/>
        <end position="142"/>
    </location>
</feature>
<feature type="compositionally biased region" description="Acidic residues" evidence="1">
    <location>
        <begin position="317"/>
        <end position="331"/>
    </location>
</feature>
<name>A0A420YL37_9PEZI</name>
<organism evidence="3 4">
    <name type="scientific">Coniochaeta pulveracea</name>
    <dbReference type="NCBI Taxonomy" id="177199"/>
    <lineage>
        <taxon>Eukaryota</taxon>
        <taxon>Fungi</taxon>
        <taxon>Dikarya</taxon>
        <taxon>Ascomycota</taxon>
        <taxon>Pezizomycotina</taxon>
        <taxon>Sordariomycetes</taxon>
        <taxon>Sordariomycetidae</taxon>
        <taxon>Coniochaetales</taxon>
        <taxon>Coniochaetaceae</taxon>
        <taxon>Coniochaeta</taxon>
    </lineage>
</organism>
<feature type="region of interest" description="Disordered" evidence="1">
    <location>
        <begin position="14"/>
        <end position="37"/>
    </location>
</feature>
<feature type="region of interest" description="Disordered" evidence="1">
    <location>
        <begin position="104"/>
        <end position="142"/>
    </location>
</feature>
<comment type="caution">
    <text evidence="3">The sequence shown here is derived from an EMBL/GenBank/DDBJ whole genome shotgun (WGS) entry which is preliminary data.</text>
</comment>
<protein>
    <recommendedName>
        <fullName evidence="2">BSD domain-containing protein</fullName>
    </recommendedName>
</protein>
<feature type="compositionally biased region" description="Basic and acidic residues" evidence="1">
    <location>
        <begin position="353"/>
        <end position="375"/>
    </location>
</feature>
<sequence>MDIAYDHIVEESLPKEDEIASSSSQSNNQANQQNSLNSEFQEAYKAFSSSPWGARIGGFFGNVVKQGETVYKEASKEVVELGQDATKGLTDLRASLINRTRAISLSTGQQPQPAAAAAAGATGSEKEATPVETDKGMTSDEALKESETVLSRLRLEAAKRLKDLQKAEDAADEALLRFGGNLRNFLKDAISIAPPSGDSQDTRGEVLFESKDAQGKRVIHTSRFDAQLHVIHTTTENFIKDPTGAEYEAWSKGFDIEKKTDDIAGDLAKYPELRTTMEKLVPDQIPYADFWKRYYFLRHGIETAEARRRDLLKAASAEEEVGWDEDSEDEAAGPSETKPARPASAGSSATIHPKPDAELLKPSESRKSNDEKSQADSDVSYDVVGVRSGNPSQAPNSPKESRKGDDSDEEDWE</sequence>
<dbReference type="Gene3D" id="1.10.3970.10">
    <property type="entry name" value="BSD domain"/>
    <property type="match status" value="1"/>
</dbReference>
<dbReference type="SUPFAM" id="SSF140383">
    <property type="entry name" value="BSD domain-like"/>
    <property type="match status" value="1"/>
</dbReference>
<evidence type="ECO:0000259" key="2">
    <source>
        <dbReference type="PROSITE" id="PS50858"/>
    </source>
</evidence>
<reference evidence="3 4" key="1">
    <citation type="submission" date="2018-08" db="EMBL/GenBank/DDBJ databases">
        <title>Draft genome of the lignicolous fungus Coniochaeta pulveracea.</title>
        <authorList>
            <person name="Borstlap C.J."/>
            <person name="De Witt R.N."/>
            <person name="Botha A."/>
            <person name="Volschenk H."/>
        </authorList>
    </citation>
    <scope>NUCLEOTIDE SEQUENCE [LARGE SCALE GENOMIC DNA]</scope>
    <source>
        <strain evidence="3 4">CAB683</strain>
    </source>
</reference>
<dbReference type="EMBL" id="QVQW01000004">
    <property type="protein sequence ID" value="RKU48607.1"/>
    <property type="molecule type" value="Genomic_DNA"/>
</dbReference>
<dbReference type="Proteomes" id="UP000275385">
    <property type="component" value="Unassembled WGS sequence"/>
</dbReference>
<dbReference type="OrthoDB" id="73788at2759"/>
<dbReference type="GO" id="GO:0005737">
    <property type="term" value="C:cytoplasm"/>
    <property type="evidence" value="ECO:0007669"/>
    <property type="project" value="TreeGrafter"/>
</dbReference>
<dbReference type="SMART" id="SM00751">
    <property type="entry name" value="BSD"/>
    <property type="match status" value="1"/>
</dbReference>
<dbReference type="PANTHER" id="PTHR16019:SF5">
    <property type="entry name" value="BSD DOMAIN-CONTAINING PROTEIN 1"/>
    <property type="match status" value="1"/>
</dbReference>
<dbReference type="PANTHER" id="PTHR16019">
    <property type="entry name" value="SYNAPSE-ASSOCIATED PROTEIN"/>
    <property type="match status" value="1"/>
</dbReference>
<accession>A0A420YL37</accession>
<dbReference type="Pfam" id="PF03909">
    <property type="entry name" value="BSD"/>
    <property type="match status" value="1"/>
</dbReference>
<feature type="compositionally biased region" description="Low complexity" evidence="1">
    <location>
        <begin position="20"/>
        <end position="37"/>
    </location>
</feature>